<dbReference type="SMART" id="SM00387">
    <property type="entry name" value="HATPase_c"/>
    <property type="match status" value="1"/>
</dbReference>
<dbReference type="Gene3D" id="3.30.450.20">
    <property type="entry name" value="PAS domain"/>
    <property type="match status" value="1"/>
</dbReference>
<evidence type="ECO:0000256" key="8">
    <source>
        <dbReference type="ARBA" id="ARBA00022840"/>
    </source>
</evidence>
<evidence type="ECO:0000256" key="1">
    <source>
        <dbReference type="ARBA" id="ARBA00000085"/>
    </source>
</evidence>
<dbReference type="InterPro" id="IPR036890">
    <property type="entry name" value="HATPase_C_sf"/>
</dbReference>
<dbReference type="InterPro" id="IPR000700">
    <property type="entry name" value="PAS-assoc_C"/>
</dbReference>
<dbReference type="InterPro" id="IPR005467">
    <property type="entry name" value="His_kinase_dom"/>
</dbReference>
<evidence type="ECO:0000259" key="14">
    <source>
        <dbReference type="PROSITE" id="PS50109"/>
    </source>
</evidence>
<dbReference type="PANTHER" id="PTHR43711">
    <property type="entry name" value="TWO-COMPONENT HISTIDINE KINASE"/>
    <property type="match status" value="1"/>
</dbReference>
<keyword evidence="4" id="KW-0597">Phosphoprotein</keyword>
<dbReference type="CDD" id="cd00082">
    <property type="entry name" value="HisKA"/>
    <property type="match status" value="1"/>
</dbReference>
<evidence type="ECO:0000256" key="13">
    <source>
        <dbReference type="PROSITE-ProRule" id="PRU00169"/>
    </source>
</evidence>
<feature type="domain" description="Histidine kinase" evidence="14">
    <location>
        <begin position="456"/>
        <end position="675"/>
    </location>
</feature>
<dbReference type="PANTHER" id="PTHR43711:SF30">
    <property type="entry name" value="HISTIDINE KINASE"/>
    <property type="match status" value="1"/>
</dbReference>
<dbReference type="GO" id="GO:0006355">
    <property type="term" value="P:regulation of DNA-templated transcription"/>
    <property type="evidence" value="ECO:0007669"/>
    <property type="project" value="InterPro"/>
</dbReference>
<dbReference type="PROSITE" id="PS50885">
    <property type="entry name" value="HAMP"/>
    <property type="match status" value="1"/>
</dbReference>
<dbReference type="SMART" id="SM00091">
    <property type="entry name" value="PAS"/>
    <property type="match status" value="1"/>
</dbReference>
<dbReference type="SUPFAM" id="SSF52172">
    <property type="entry name" value="CheY-like"/>
    <property type="match status" value="1"/>
</dbReference>
<evidence type="ECO:0000256" key="11">
    <source>
        <dbReference type="ARBA" id="ARBA00059827"/>
    </source>
</evidence>
<dbReference type="NCBIfam" id="TIGR00229">
    <property type="entry name" value="sensory_box"/>
    <property type="match status" value="1"/>
</dbReference>
<accession>A0A1I5TDP9</accession>
<dbReference type="SUPFAM" id="SSF47384">
    <property type="entry name" value="Homodimeric domain of signal transducing histidine kinase"/>
    <property type="match status" value="1"/>
</dbReference>
<evidence type="ECO:0000256" key="4">
    <source>
        <dbReference type="ARBA" id="ARBA00022553"/>
    </source>
</evidence>
<keyword evidence="7" id="KW-0418">Kinase</keyword>
<evidence type="ECO:0000313" key="20">
    <source>
        <dbReference type="Proteomes" id="UP000182692"/>
    </source>
</evidence>
<evidence type="ECO:0000256" key="12">
    <source>
        <dbReference type="ARBA" id="ARBA00070616"/>
    </source>
</evidence>
<dbReference type="OrthoDB" id="9792854at2"/>
<dbReference type="InterPro" id="IPR001789">
    <property type="entry name" value="Sig_transdc_resp-reg_receiver"/>
</dbReference>
<dbReference type="Gene3D" id="3.40.50.2300">
    <property type="match status" value="1"/>
</dbReference>
<dbReference type="InterPro" id="IPR036097">
    <property type="entry name" value="HisK_dim/P_sf"/>
</dbReference>
<feature type="domain" description="HAMP" evidence="18">
    <location>
        <begin position="267"/>
        <end position="315"/>
    </location>
</feature>
<dbReference type="STRING" id="1121869.SAMN03084138_03182"/>
<dbReference type="EMBL" id="FOWR01000025">
    <property type="protein sequence ID" value="SFP80961.1"/>
    <property type="molecule type" value="Genomic_DNA"/>
</dbReference>
<dbReference type="FunFam" id="3.30.450.20:FF:000060">
    <property type="entry name" value="Sensor protein FixL"/>
    <property type="match status" value="1"/>
</dbReference>
<evidence type="ECO:0000259" key="15">
    <source>
        <dbReference type="PROSITE" id="PS50110"/>
    </source>
</evidence>
<dbReference type="Pfam" id="PF00512">
    <property type="entry name" value="HisKA"/>
    <property type="match status" value="1"/>
</dbReference>
<dbReference type="Pfam" id="PF00989">
    <property type="entry name" value="PAS"/>
    <property type="match status" value="1"/>
</dbReference>
<proteinExistence type="predicted"/>
<evidence type="ECO:0000313" key="19">
    <source>
        <dbReference type="EMBL" id="SFP80961.1"/>
    </source>
</evidence>
<dbReference type="InterPro" id="IPR000014">
    <property type="entry name" value="PAS"/>
</dbReference>
<evidence type="ECO:0000259" key="16">
    <source>
        <dbReference type="PROSITE" id="PS50112"/>
    </source>
</evidence>
<dbReference type="Gene3D" id="3.30.565.10">
    <property type="entry name" value="Histidine kinase-like ATPase, C-terminal domain"/>
    <property type="match status" value="1"/>
</dbReference>
<dbReference type="Gene3D" id="6.10.340.10">
    <property type="match status" value="1"/>
</dbReference>
<keyword evidence="8" id="KW-0067">ATP-binding</keyword>
<dbReference type="InterPro" id="IPR003660">
    <property type="entry name" value="HAMP_dom"/>
</dbReference>
<dbReference type="RefSeq" id="WP_017011502.1">
    <property type="nucleotide sequence ID" value="NZ_FOWR01000025.1"/>
</dbReference>
<dbReference type="InterPro" id="IPR011006">
    <property type="entry name" value="CheY-like_superfamily"/>
</dbReference>
<evidence type="ECO:0000256" key="6">
    <source>
        <dbReference type="ARBA" id="ARBA00022741"/>
    </source>
</evidence>
<evidence type="ECO:0000256" key="3">
    <source>
        <dbReference type="ARBA" id="ARBA00012438"/>
    </source>
</evidence>
<dbReference type="InterPro" id="IPR035965">
    <property type="entry name" value="PAS-like_dom_sf"/>
</dbReference>
<feature type="domain" description="PAS" evidence="16">
    <location>
        <begin position="325"/>
        <end position="395"/>
    </location>
</feature>
<feature type="domain" description="PAC" evidence="17">
    <location>
        <begin position="402"/>
        <end position="452"/>
    </location>
</feature>
<evidence type="ECO:0000256" key="10">
    <source>
        <dbReference type="ARBA" id="ARBA00023136"/>
    </source>
</evidence>
<evidence type="ECO:0000256" key="2">
    <source>
        <dbReference type="ARBA" id="ARBA00004370"/>
    </source>
</evidence>
<dbReference type="GO" id="GO:0005886">
    <property type="term" value="C:plasma membrane"/>
    <property type="evidence" value="ECO:0007669"/>
    <property type="project" value="UniProtKB-ARBA"/>
</dbReference>
<evidence type="ECO:0000256" key="5">
    <source>
        <dbReference type="ARBA" id="ARBA00022679"/>
    </source>
</evidence>
<dbReference type="GeneID" id="35870281"/>
<comment type="subcellular location">
    <subcellularLocation>
        <location evidence="2">Membrane</location>
    </subcellularLocation>
</comment>
<dbReference type="CDD" id="cd16922">
    <property type="entry name" value="HATPase_EvgS-ArcB-TorS-like"/>
    <property type="match status" value="1"/>
</dbReference>
<dbReference type="AlphaFoldDB" id="A0A1I5TDP9"/>
<dbReference type="PROSITE" id="PS50109">
    <property type="entry name" value="HIS_KIN"/>
    <property type="match status" value="1"/>
</dbReference>
<organism evidence="19 20">
    <name type="scientific">Enterovibrio norvegicus DSM 15893</name>
    <dbReference type="NCBI Taxonomy" id="1121869"/>
    <lineage>
        <taxon>Bacteria</taxon>
        <taxon>Pseudomonadati</taxon>
        <taxon>Pseudomonadota</taxon>
        <taxon>Gammaproteobacteria</taxon>
        <taxon>Vibrionales</taxon>
        <taxon>Vibrionaceae</taxon>
        <taxon>Enterovibrio</taxon>
    </lineage>
</organism>
<dbReference type="FunFam" id="1.10.287.130:FF:000001">
    <property type="entry name" value="Two-component sensor histidine kinase"/>
    <property type="match status" value="1"/>
</dbReference>
<feature type="domain" description="Response regulatory" evidence="15">
    <location>
        <begin position="695"/>
        <end position="803"/>
    </location>
</feature>
<dbReference type="PRINTS" id="PR00344">
    <property type="entry name" value="BCTRLSENSOR"/>
</dbReference>
<dbReference type="InterPro" id="IPR050736">
    <property type="entry name" value="Sensor_HK_Regulatory"/>
</dbReference>
<dbReference type="SUPFAM" id="SSF55874">
    <property type="entry name" value="ATPase domain of HSP90 chaperone/DNA topoisomerase II/histidine kinase"/>
    <property type="match status" value="1"/>
</dbReference>
<reference evidence="19 20" key="1">
    <citation type="submission" date="2016-10" db="EMBL/GenBank/DDBJ databases">
        <authorList>
            <person name="de Groot N.N."/>
        </authorList>
    </citation>
    <scope>NUCLEOTIDE SEQUENCE [LARGE SCALE GENOMIC DNA]</scope>
    <source>
        <strain evidence="19 20">DSM 15893</strain>
    </source>
</reference>
<evidence type="ECO:0000259" key="18">
    <source>
        <dbReference type="PROSITE" id="PS50885"/>
    </source>
</evidence>
<protein>
    <recommendedName>
        <fullName evidence="12">Sensor protein FixL</fullName>
        <ecNumber evidence="3">2.7.13.3</ecNumber>
    </recommendedName>
</protein>
<evidence type="ECO:0000256" key="9">
    <source>
        <dbReference type="ARBA" id="ARBA00023012"/>
    </source>
</evidence>
<dbReference type="Pfam" id="PF02518">
    <property type="entry name" value="HATPase_c"/>
    <property type="match status" value="1"/>
</dbReference>
<comment type="function">
    <text evidence="11">Putative oxygen sensor; modulates the activity of FixJ, a transcriptional activator of nitrogen fixation fixK gene. FixL probably acts as a kinase that phosphorylates FixJ.</text>
</comment>
<dbReference type="PROSITE" id="PS50112">
    <property type="entry name" value="PAS"/>
    <property type="match status" value="1"/>
</dbReference>
<keyword evidence="10" id="KW-0472">Membrane</keyword>
<sequence>MLTKNSIAQRFSRSILKLLVAFFVFVVSATTVIEVMRIERQFKSHLDDLAQSGLNALNAELNVQRRGIARTASSKLSINSLIDIDGGRAYFHHALDDLTLFNTVEDALVFDYAGNTLFRHHHHDTDWLTPSLVNDTLNTAEGVIKFSNGFFYIVEPIVYFDTVQGGIITRIPANILIQRVLQDTQHAFIINIGDTWKYINSERQGFKFTITKEAKKEQVLSDFNVSLTYSESYLFLINEITPWLTSLSLLGLLALVPSIVIARNLGRRMADPISHLATKVKSGKYPISVSQEGDEIAMLADAFNDATEKLDTSNKLDLQAERISGQSQLLAIVDTVVDCIITIDIKGKIASFNPAAESLFGYRASDVIGQNVNILMPQKEASEHDQYLENYLQGSPAKIIGMGREVIAKRKDGSEFNADLSISEMFVSGEKRFTGVIRDITERKRHDQIKSEFIATVSHELRTPLTSIRGAIGLVLGKFADQIPEKSHRMLTMALRNCERLTLLINDILDIEKFESGQMTFNYSRINLNALIRRAIEDNEGFAKQHLVNMHFESHCDNAFVNADAMRLQQVMANLLSNAIKYSPSAGTVSVSLHEHSDDYRIDVTDHGPGIPTEFHAHIFERFSQADSTDTRRVGGTGLGLSISQAIVERHHGKLNFYSVPGEGATFYFTLPAEPCDQTRLIRHSALDISDMRQQVLCIDDDDHCIETLRDMLTTYADISHAFSFDSAKLALNQQFFDLVILNIDIADGSGEKLLQSPLLKDSEIIVVMQEDIEKVLPDQVKATFYKSPSSIKRLKNEVRLILNRSHKEGQLNA</sequence>
<dbReference type="CDD" id="cd00130">
    <property type="entry name" value="PAS"/>
    <property type="match status" value="1"/>
</dbReference>
<evidence type="ECO:0000256" key="7">
    <source>
        <dbReference type="ARBA" id="ARBA00022777"/>
    </source>
</evidence>
<dbReference type="InterPro" id="IPR004358">
    <property type="entry name" value="Sig_transdc_His_kin-like_C"/>
</dbReference>
<dbReference type="SUPFAM" id="SSF55785">
    <property type="entry name" value="PYP-like sensor domain (PAS domain)"/>
    <property type="match status" value="1"/>
</dbReference>
<dbReference type="InterPro" id="IPR003661">
    <property type="entry name" value="HisK_dim/P_dom"/>
</dbReference>
<dbReference type="FunFam" id="3.30.565.10:FF:000006">
    <property type="entry name" value="Sensor histidine kinase WalK"/>
    <property type="match status" value="1"/>
</dbReference>
<dbReference type="EC" id="2.7.13.3" evidence="3"/>
<gene>
    <name evidence="19" type="ORF">SAMN03084138_03182</name>
</gene>
<keyword evidence="9" id="KW-0902">Two-component regulatory system</keyword>
<dbReference type="InterPro" id="IPR003594">
    <property type="entry name" value="HATPase_dom"/>
</dbReference>
<dbReference type="Proteomes" id="UP000182692">
    <property type="component" value="Unassembled WGS sequence"/>
</dbReference>
<name>A0A1I5TDP9_9GAMM</name>
<comment type="catalytic activity">
    <reaction evidence="1">
        <text>ATP + protein L-histidine = ADP + protein N-phospho-L-histidine.</text>
        <dbReference type="EC" id="2.7.13.3"/>
    </reaction>
</comment>
<dbReference type="InterPro" id="IPR013767">
    <property type="entry name" value="PAS_fold"/>
</dbReference>
<dbReference type="GO" id="GO:0000155">
    <property type="term" value="F:phosphorelay sensor kinase activity"/>
    <property type="evidence" value="ECO:0007669"/>
    <property type="project" value="InterPro"/>
</dbReference>
<dbReference type="Gene3D" id="1.10.287.130">
    <property type="match status" value="1"/>
</dbReference>
<dbReference type="GO" id="GO:0005524">
    <property type="term" value="F:ATP binding"/>
    <property type="evidence" value="ECO:0007669"/>
    <property type="project" value="UniProtKB-KW"/>
</dbReference>
<dbReference type="PROSITE" id="PS50113">
    <property type="entry name" value="PAC"/>
    <property type="match status" value="1"/>
</dbReference>
<dbReference type="PROSITE" id="PS50110">
    <property type="entry name" value="RESPONSE_REGULATORY"/>
    <property type="match status" value="1"/>
</dbReference>
<comment type="caution">
    <text evidence="13">Lacks conserved residue(s) required for the propagation of feature annotation.</text>
</comment>
<keyword evidence="6" id="KW-0547">Nucleotide-binding</keyword>
<dbReference type="SMART" id="SM00388">
    <property type="entry name" value="HisKA"/>
    <property type="match status" value="1"/>
</dbReference>
<keyword evidence="5" id="KW-0808">Transferase</keyword>
<evidence type="ECO:0000259" key="17">
    <source>
        <dbReference type="PROSITE" id="PS50113"/>
    </source>
</evidence>